<dbReference type="PROSITE" id="PS51006">
    <property type="entry name" value="PABS_2"/>
    <property type="match status" value="1"/>
</dbReference>
<dbReference type="GO" id="GO:0016740">
    <property type="term" value="F:transferase activity"/>
    <property type="evidence" value="ECO:0007669"/>
    <property type="project" value="UniProtKB-UniRule"/>
</dbReference>
<comment type="caution">
    <text evidence="8">The sequence shown here is derived from an EMBL/GenBank/DDBJ whole genome shotgun (WGS) entry which is preliminary data.</text>
</comment>
<dbReference type="InterPro" id="IPR029063">
    <property type="entry name" value="SAM-dependent_MTases_sf"/>
</dbReference>
<dbReference type="PANTHER" id="PTHR43317">
    <property type="entry name" value="THERMOSPERMINE SYNTHASE ACAULIS5"/>
    <property type="match status" value="1"/>
</dbReference>
<dbReference type="PANTHER" id="PTHR43317:SF1">
    <property type="entry name" value="THERMOSPERMINE SYNTHASE ACAULIS5"/>
    <property type="match status" value="1"/>
</dbReference>
<feature type="chain" id="PRO_5044745738" description="PABS domain-containing protein" evidence="6">
    <location>
        <begin position="26"/>
        <end position="2016"/>
    </location>
</feature>
<evidence type="ECO:0000256" key="3">
    <source>
        <dbReference type="ARBA" id="ARBA00023115"/>
    </source>
</evidence>
<gene>
    <name evidence="8" type="ORF">ACHAWO_007631</name>
</gene>
<dbReference type="Gene3D" id="3.40.50.150">
    <property type="entry name" value="Vaccinia Virus protein VP39"/>
    <property type="match status" value="1"/>
</dbReference>
<comment type="similarity">
    <text evidence="1">Belongs to the spermidine/spermine synthase family.</text>
</comment>
<evidence type="ECO:0000313" key="8">
    <source>
        <dbReference type="EMBL" id="KAL3794857.1"/>
    </source>
</evidence>
<evidence type="ECO:0000256" key="1">
    <source>
        <dbReference type="ARBA" id="ARBA00007867"/>
    </source>
</evidence>
<accession>A0ABD3Q4A4</accession>
<dbReference type="InterPro" id="IPR030374">
    <property type="entry name" value="PABS"/>
</dbReference>
<keyword evidence="6" id="KW-0732">Signal</keyword>
<feature type="region of interest" description="Disordered" evidence="5">
    <location>
        <begin position="35"/>
        <end position="90"/>
    </location>
</feature>
<feature type="region of interest" description="Disordered" evidence="5">
    <location>
        <begin position="1282"/>
        <end position="1316"/>
    </location>
</feature>
<feature type="compositionally biased region" description="Polar residues" evidence="5">
    <location>
        <begin position="1364"/>
        <end position="1379"/>
    </location>
</feature>
<evidence type="ECO:0000313" key="9">
    <source>
        <dbReference type="Proteomes" id="UP001530400"/>
    </source>
</evidence>
<organism evidence="8 9">
    <name type="scientific">Cyclotella atomus</name>
    <dbReference type="NCBI Taxonomy" id="382360"/>
    <lineage>
        <taxon>Eukaryota</taxon>
        <taxon>Sar</taxon>
        <taxon>Stramenopiles</taxon>
        <taxon>Ochrophyta</taxon>
        <taxon>Bacillariophyta</taxon>
        <taxon>Coscinodiscophyceae</taxon>
        <taxon>Thalassiosirophycidae</taxon>
        <taxon>Stephanodiscales</taxon>
        <taxon>Stephanodiscaceae</taxon>
        <taxon>Cyclotella</taxon>
    </lineage>
</organism>
<feature type="signal peptide" evidence="6">
    <location>
        <begin position="1"/>
        <end position="25"/>
    </location>
</feature>
<dbReference type="SUPFAM" id="SSF53335">
    <property type="entry name" value="S-adenosyl-L-methionine-dependent methyltransferases"/>
    <property type="match status" value="1"/>
</dbReference>
<evidence type="ECO:0000256" key="5">
    <source>
        <dbReference type="SAM" id="MobiDB-lite"/>
    </source>
</evidence>
<evidence type="ECO:0000259" key="7">
    <source>
        <dbReference type="PROSITE" id="PS51006"/>
    </source>
</evidence>
<feature type="compositionally biased region" description="Low complexity" evidence="5">
    <location>
        <begin position="1177"/>
        <end position="1188"/>
    </location>
</feature>
<keyword evidence="3 4" id="KW-0620">Polyamine biosynthesis</keyword>
<evidence type="ECO:0000256" key="4">
    <source>
        <dbReference type="PROSITE-ProRule" id="PRU00354"/>
    </source>
</evidence>
<feature type="compositionally biased region" description="Polar residues" evidence="5">
    <location>
        <begin position="1199"/>
        <end position="1215"/>
    </location>
</feature>
<dbReference type="Pfam" id="PF01564">
    <property type="entry name" value="Spermine_synth"/>
    <property type="match status" value="1"/>
</dbReference>
<reference evidence="8 9" key="1">
    <citation type="submission" date="2024-10" db="EMBL/GenBank/DDBJ databases">
        <title>Updated reference genomes for cyclostephanoid diatoms.</title>
        <authorList>
            <person name="Roberts W.R."/>
            <person name="Alverson A.J."/>
        </authorList>
    </citation>
    <scope>NUCLEOTIDE SEQUENCE [LARGE SCALE GENOMIC DNA]</scope>
    <source>
        <strain evidence="8 9">AJA010-31</strain>
    </source>
</reference>
<dbReference type="GO" id="GO:0006596">
    <property type="term" value="P:polyamine biosynthetic process"/>
    <property type="evidence" value="ECO:0007669"/>
    <property type="project" value="UniProtKB-UniRule"/>
</dbReference>
<evidence type="ECO:0000256" key="2">
    <source>
        <dbReference type="ARBA" id="ARBA00022679"/>
    </source>
</evidence>
<sequence length="2016" mass="223055">MRFPTASILLAAATGLLSTSTTSNGAITPFANAEAQECPGGVSPNSDGTCPNSDMVDDSEDSSDDEDEPRRSSNPNAHKMEEGEEKPPTTCESYLKLTGFKDAVYETRSFYQEVAWSENANKPDVCMSLDDILQICNSYRPHYHEPYVHFPAAYMKEMKRIVFIGGGDAMLLHESLKYPNVELVLGLELDQKVVRESLKHFRTQPHFEDPRVQWWFGDAAKSLALLPREWFGTFDLVMVDLSETAMSISVTDDLDIFGALSLLMKPEGVFVKNELYYGAMSKLFDHSVFVYMTDYPILCDQDWAMGSNKIDFLHPKIEGGLMEQNKVRTYEYTPLDDEDEHYKLIKDYSHNDARSQGKCKTYDEEVERAKKGEVKKELVKPTRSAGVLMIVEADQVPAGKYGELEASIKSILEKQGMKPLADAVTHNINNDDVSNALFIAMEEGYVDAHFYPATKHIGLEIVLWSKISKQDDISDAILSTIGVESSFSKYRVIHGGMLGAKNWKEDIEAVGPVKKNLRECDPAVKAAEPQIGSGPIPSDVFNAAVGAGMSMLPKKMDKVVAVVCGSKDCKTAESLQKNPKVDKIIAIYSCPEDESEKVKPDDEDILSNVYMCSQKELKKAAKSEEGFSAVVVDPAAPAEFVGAMQQEFCKKGDNANQNMYLRPEVTFMTSLATDQEEQFFRGCVRSLNKHMVRSSRIVLDKTAEFGVIGTNKPGFVKSVVQLSETIEKKTGVRTVIDKMIGGPVQQQKRYDPEHYPPNAYDERDSFKQYTHQIPLASQSLYQIQVFDEAETKTVTAAMIKDALEAVIAANPKFAGAKRVEFNDEIGDGSVVAAVMADGHIIITWDGAGRVTLNSLTFGEEYQPVPPNAEVPDMVLSAHKDGIVDVFMSKLPKSTQVAVREQMPRGSNRVVNFKKDINAIPGCTNHFDLCMDFAKEGDCDDPEEQPWMHKYCSLSCGTYGLAMPYETEVPEDDNEAVSDNRAILVIDSPLADDVSQARIEVEVIGIFPDEDENEKEGPLTVGPTMAMVALKKVKSKNGSGNSITEGLFADCERRIIQSFDRGLQDLEEGRVDFSSFMSDEPKTASSPAEDEFNDLDDEGLDAAIKRIGYQNAINAASSDVDISSKDQNECDQVKEPKNPISIERDHLGNVIIDSQASPAASTKKKKQTPKIEANMKVPSQSSNPAASSSTQLQKPRDTKSQTSAAKVKSTPSNVTPGENHRVKQSANISNGEDFAVIMARKKAEALMTTAKPGQSVPFTISGGEGEFAIDAAKRAAAAAAAAAAKKQNDQPMSKSSSKGQESIKSIPSSTLQREKPKIQDLSNDPMFMKLQNMANTSKQQSWAKTIAKKGHKSKKKDDGGAKITSKATNAETKEVTPSSKIKATAAFPCETEGTVPQKSDDEIRADIEKIAKGNQEVQDLLQSATDIMIPDVEDDGLSPEELLGSVLKFGDEKEKKDKPGAGFVEGAMGKAKELLQSDQREFIYKELDRDEEKRKAEEAALKRIFASGQDTAKNLLSKPNQKAADIAKAPMTEEELDALIAADETVPLNARKLDEEFAELEVRVARSLGEENDGPAKNKMFDVFSGPEVYNPNVDPATAVNWPGAKEGTRTDVQLAKELEEALKQAKFAAAVLLNMREEVSDDQVRYFVGNKEISMDRVALLKKCVTEAVKARIIEDPEVRLTERSRLQMLIDELASQPDERFEEISLNYKDLLLSDSFLDLIRERLNAMAQRDLKARETGTEHLIEDSHVRERAIMMNLVQLAQGLIKEAQALGAELEVSMLEIIRSICEVAMDPSHTTEQETAVALTDAVRDMRPLLDDQFVGYLKFAIAEEEAKLERQGVVDDPEYNRWLFVLKIVQEGVYAELSRGVKRYIDHIGYVLRMKTKTERRDLLAKLIEVMPTMDVRPFVKVVGNIVSSLGTSAKGEFSDGVILGEMTNKLLQLQRDVDELLPPDRINEMSRDADSWAAKQRQRLLERQNLTKQRLLAARVTGGIDPDEIIASGENVIRSGEFDRFD</sequence>
<dbReference type="Proteomes" id="UP001530400">
    <property type="component" value="Unassembled WGS sequence"/>
</dbReference>
<proteinExistence type="inferred from homology"/>
<protein>
    <recommendedName>
        <fullName evidence="7">PABS domain-containing protein</fullName>
    </recommendedName>
</protein>
<feature type="active site" description="Proton acceptor" evidence="4">
    <location>
        <position position="240"/>
    </location>
</feature>
<keyword evidence="2 4" id="KW-0808">Transferase</keyword>
<feature type="compositionally biased region" description="Basic and acidic residues" evidence="5">
    <location>
        <begin position="1121"/>
        <end position="1146"/>
    </location>
</feature>
<feature type="region of interest" description="Disordered" evidence="5">
    <location>
        <begin position="1118"/>
        <end position="1226"/>
    </location>
</feature>
<feature type="compositionally biased region" description="Acidic residues" evidence="5">
    <location>
        <begin position="55"/>
        <end position="67"/>
    </location>
</feature>
<name>A0ABD3Q4A4_9STRA</name>
<feature type="compositionally biased region" description="Basic and acidic residues" evidence="5">
    <location>
        <begin position="78"/>
        <end position="87"/>
    </location>
</feature>
<feature type="region of interest" description="Disordered" evidence="5">
    <location>
        <begin position="1333"/>
        <end position="1379"/>
    </location>
</feature>
<keyword evidence="9" id="KW-1185">Reference proteome</keyword>
<feature type="domain" description="PABS" evidence="7">
    <location>
        <begin position="79"/>
        <end position="242"/>
    </location>
</feature>
<feature type="compositionally biased region" description="Polar residues" evidence="5">
    <location>
        <begin position="1288"/>
        <end position="1310"/>
    </location>
</feature>
<dbReference type="EMBL" id="JALLPJ020000340">
    <property type="protein sequence ID" value="KAL3794857.1"/>
    <property type="molecule type" value="Genomic_DNA"/>
</dbReference>
<feature type="compositionally biased region" description="Polar residues" evidence="5">
    <location>
        <begin position="43"/>
        <end position="52"/>
    </location>
</feature>
<dbReference type="Pfam" id="PF01549">
    <property type="entry name" value="ShK"/>
    <property type="match status" value="1"/>
</dbReference>
<evidence type="ECO:0000256" key="6">
    <source>
        <dbReference type="SAM" id="SignalP"/>
    </source>
</evidence>
<dbReference type="InterPro" id="IPR003582">
    <property type="entry name" value="ShKT_dom"/>
</dbReference>